<dbReference type="Proteomes" id="UP000499080">
    <property type="component" value="Unassembled WGS sequence"/>
</dbReference>
<dbReference type="InterPro" id="IPR013103">
    <property type="entry name" value="RVT_2"/>
</dbReference>
<dbReference type="AlphaFoldDB" id="A0A4Y2GN43"/>
<sequence>MLIYVDDILFNGGEKEIGAAFELLKNDFQVRDLRELSNYLGIQIEMNGDTIKFHQEKMKEKVLERFKMNNCKGSKVPMEERFKFDQDEAVNTIYLLKLSGCERLTDNYVEEWLYGDQEEEIADDAIIHVITEEEEIDETEDLNNETDKIISHAEGTAALDVVLLYIEQQPDALTHNVLFSKILPDNVARKSLSAQKQTTLDSFLNTKSSKCDVI</sequence>
<protein>
    <recommendedName>
        <fullName evidence="1">Reverse transcriptase Ty1/copia-type domain-containing protein</fullName>
    </recommendedName>
</protein>
<feature type="domain" description="Reverse transcriptase Ty1/copia-type" evidence="1">
    <location>
        <begin position="3"/>
        <end position="79"/>
    </location>
</feature>
<comment type="caution">
    <text evidence="2">The sequence shown here is derived from an EMBL/GenBank/DDBJ whole genome shotgun (WGS) entry which is preliminary data.</text>
</comment>
<gene>
    <name evidence="2" type="ORF">AVEN_272361_1</name>
</gene>
<dbReference type="OrthoDB" id="6753532at2759"/>
<evidence type="ECO:0000259" key="1">
    <source>
        <dbReference type="Pfam" id="PF07727"/>
    </source>
</evidence>
<keyword evidence="3" id="KW-1185">Reference proteome</keyword>
<organism evidence="2 3">
    <name type="scientific">Araneus ventricosus</name>
    <name type="common">Orbweaver spider</name>
    <name type="synonym">Epeira ventricosa</name>
    <dbReference type="NCBI Taxonomy" id="182803"/>
    <lineage>
        <taxon>Eukaryota</taxon>
        <taxon>Metazoa</taxon>
        <taxon>Ecdysozoa</taxon>
        <taxon>Arthropoda</taxon>
        <taxon>Chelicerata</taxon>
        <taxon>Arachnida</taxon>
        <taxon>Araneae</taxon>
        <taxon>Araneomorphae</taxon>
        <taxon>Entelegynae</taxon>
        <taxon>Araneoidea</taxon>
        <taxon>Araneidae</taxon>
        <taxon>Araneus</taxon>
    </lineage>
</organism>
<evidence type="ECO:0000313" key="3">
    <source>
        <dbReference type="Proteomes" id="UP000499080"/>
    </source>
</evidence>
<dbReference type="Pfam" id="PF07727">
    <property type="entry name" value="RVT_2"/>
    <property type="match status" value="1"/>
</dbReference>
<reference evidence="2 3" key="1">
    <citation type="journal article" date="2019" name="Sci. Rep.">
        <title>Orb-weaving spider Araneus ventricosus genome elucidates the spidroin gene catalogue.</title>
        <authorList>
            <person name="Kono N."/>
            <person name="Nakamura H."/>
            <person name="Ohtoshi R."/>
            <person name="Moran D.A.P."/>
            <person name="Shinohara A."/>
            <person name="Yoshida Y."/>
            <person name="Fujiwara M."/>
            <person name="Mori M."/>
            <person name="Tomita M."/>
            <person name="Arakawa K."/>
        </authorList>
    </citation>
    <scope>NUCLEOTIDE SEQUENCE [LARGE SCALE GENOMIC DNA]</scope>
</reference>
<dbReference type="EMBL" id="BGPR01001494">
    <property type="protein sequence ID" value="GBM55292.1"/>
    <property type="molecule type" value="Genomic_DNA"/>
</dbReference>
<proteinExistence type="predicted"/>
<accession>A0A4Y2GN43</accession>
<evidence type="ECO:0000313" key="2">
    <source>
        <dbReference type="EMBL" id="GBM55292.1"/>
    </source>
</evidence>
<name>A0A4Y2GN43_ARAVE</name>